<evidence type="ECO:0000313" key="11">
    <source>
        <dbReference type="Proteomes" id="UP000287865"/>
    </source>
</evidence>
<comment type="similarity">
    <text evidence="1 5">Belongs to the DNA mismatch repair MutL/HexB family.</text>
</comment>
<dbReference type="InterPro" id="IPR038973">
    <property type="entry name" value="MutL/Mlh/Pms-like"/>
</dbReference>
<evidence type="ECO:0000313" key="9">
    <source>
        <dbReference type="EMBL" id="RUO27660.1"/>
    </source>
</evidence>
<evidence type="ECO:0000313" key="8">
    <source>
        <dbReference type="EMBL" id="RAJ99194.1"/>
    </source>
</evidence>
<evidence type="ECO:0000256" key="3">
    <source>
        <dbReference type="ARBA" id="ARBA00022763"/>
    </source>
</evidence>
<dbReference type="InterPro" id="IPR042120">
    <property type="entry name" value="MutL_C_dimsub"/>
</dbReference>
<dbReference type="Gene3D" id="3.30.230.10">
    <property type="match status" value="1"/>
</dbReference>
<dbReference type="Pfam" id="PF08676">
    <property type="entry name" value="MutL_C"/>
    <property type="match status" value="1"/>
</dbReference>
<dbReference type="InterPro" id="IPR037198">
    <property type="entry name" value="MutL_C_sf"/>
</dbReference>
<dbReference type="PANTHER" id="PTHR10073:SF12">
    <property type="entry name" value="DNA MISMATCH REPAIR PROTEIN MLH1"/>
    <property type="match status" value="1"/>
</dbReference>
<dbReference type="InterPro" id="IPR020667">
    <property type="entry name" value="DNA_mismatch_repair_MutL"/>
</dbReference>
<comment type="caution">
    <text evidence="8">The sequence shown here is derived from an EMBL/GenBank/DDBJ whole genome shotgun (WGS) entry which is preliminary data.</text>
</comment>
<feature type="compositionally biased region" description="Polar residues" evidence="6">
    <location>
        <begin position="348"/>
        <end position="360"/>
    </location>
</feature>
<dbReference type="InterPro" id="IPR002099">
    <property type="entry name" value="MutL/Mlh/PMS"/>
</dbReference>
<dbReference type="Gene3D" id="3.30.565.10">
    <property type="entry name" value="Histidine kinase-like ATPase, C-terminal domain"/>
    <property type="match status" value="1"/>
</dbReference>
<keyword evidence="3 5" id="KW-0227">DNA damage</keyword>
<reference evidence="9 11" key="1">
    <citation type="journal article" date="2018" name="Front. Microbiol.">
        <title>Genome-Based Analysis Reveals the Taxonomy and Diversity of the Family Idiomarinaceae.</title>
        <authorList>
            <person name="Liu Y."/>
            <person name="Lai Q."/>
            <person name="Shao Z."/>
        </authorList>
    </citation>
    <scope>NUCLEOTIDE SEQUENCE [LARGE SCALE GENOMIC DNA]</scope>
    <source>
        <strain evidence="9 11">CF12-14</strain>
    </source>
</reference>
<dbReference type="SMART" id="SM01340">
    <property type="entry name" value="DNA_mis_repair"/>
    <property type="match status" value="1"/>
</dbReference>
<dbReference type="HAMAP" id="MF_00149">
    <property type="entry name" value="DNA_mis_repair"/>
    <property type="match status" value="1"/>
</dbReference>
<dbReference type="GO" id="GO:0030983">
    <property type="term" value="F:mismatched DNA binding"/>
    <property type="evidence" value="ECO:0007669"/>
    <property type="project" value="InterPro"/>
</dbReference>
<feature type="region of interest" description="Disordered" evidence="6">
    <location>
        <begin position="344"/>
        <end position="394"/>
    </location>
</feature>
<dbReference type="Pfam" id="PF13589">
    <property type="entry name" value="HATPase_c_3"/>
    <property type="match status" value="1"/>
</dbReference>
<evidence type="ECO:0000256" key="1">
    <source>
        <dbReference type="ARBA" id="ARBA00006082"/>
    </source>
</evidence>
<accession>A0A327X236</accession>
<evidence type="ECO:0000313" key="10">
    <source>
        <dbReference type="Proteomes" id="UP000249203"/>
    </source>
</evidence>
<evidence type="ECO:0000256" key="5">
    <source>
        <dbReference type="HAMAP-Rule" id="MF_00149"/>
    </source>
</evidence>
<feature type="domain" description="DNA mismatch repair protein S5" evidence="7">
    <location>
        <begin position="219"/>
        <end position="337"/>
    </location>
</feature>
<dbReference type="NCBIfam" id="TIGR00585">
    <property type="entry name" value="mutl"/>
    <property type="match status" value="1"/>
</dbReference>
<dbReference type="SUPFAM" id="SSF54211">
    <property type="entry name" value="Ribosomal protein S5 domain 2-like"/>
    <property type="match status" value="1"/>
</dbReference>
<feature type="compositionally biased region" description="Low complexity" evidence="6">
    <location>
        <begin position="368"/>
        <end position="386"/>
    </location>
</feature>
<dbReference type="OrthoDB" id="9763467at2"/>
<dbReference type="Proteomes" id="UP000249203">
    <property type="component" value="Unassembled WGS sequence"/>
</dbReference>
<gene>
    <name evidence="5" type="primary">mutL</name>
    <name evidence="8" type="ORF">B0I24_103188</name>
    <name evidence="9" type="ORF">CWE07_03315</name>
</gene>
<evidence type="ECO:0000256" key="2">
    <source>
        <dbReference type="ARBA" id="ARBA00021975"/>
    </source>
</evidence>
<dbReference type="AlphaFoldDB" id="A0A327X236"/>
<dbReference type="EMBL" id="PIPK01000002">
    <property type="protein sequence ID" value="RUO27660.1"/>
    <property type="molecule type" value="Genomic_DNA"/>
</dbReference>
<dbReference type="InterPro" id="IPR014762">
    <property type="entry name" value="DNA_mismatch_repair_CS"/>
</dbReference>
<dbReference type="Pfam" id="PF01119">
    <property type="entry name" value="DNA_mis_repair"/>
    <property type="match status" value="1"/>
</dbReference>
<dbReference type="PROSITE" id="PS00058">
    <property type="entry name" value="DNA_MISMATCH_REPAIR_1"/>
    <property type="match status" value="1"/>
</dbReference>
<dbReference type="CDD" id="cd16926">
    <property type="entry name" value="HATPase_MutL-MLH-PMS-like"/>
    <property type="match status" value="1"/>
</dbReference>
<dbReference type="GO" id="GO:0140664">
    <property type="term" value="F:ATP-dependent DNA damage sensor activity"/>
    <property type="evidence" value="ECO:0007669"/>
    <property type="project" value="InterPro"/>
</dbReference>
<dbReference type="InterPro" id="IPR014790">
    <property type="entry name" value="MutL_C"/>
</dbReference>
<dbReference type="GO" id="GO:0016887">
    <property type="term" value="F:ATP hydrolysis activity"/>
    <property type="evidence" value="ECO:0007669"/>
    <property type="project" value="InterPro"/>
</dbReference>
<evidence type="ECO:0000259" key="7">
    <source>
        <dbReference type="SMART" id="SM01340"/>
    </source>
</evidence>
<dbReference type="SUPFAM" id="SSF118116">
    <property type="entry name" value="DNA mismatch repair protein MutL"/>
    <property type="match status" value="1"/>
</dbReference>
<dbReference type="FunFam" id="3.30.565.10:FF:000003">
    <property type="entry name" value="DNA mismatch repair endonuclease MutL"/>
    <property type="match status" value="1"/>
</dbReference>
<sequence length="603" mass="67324">MPIRQLPLQLANQIAAGEVVERPSSVVKELVENSIDAGATDLSLDIEQGGAKRIRLRDNGSGIAKDELALALSRHATSKIHTLDDLESIQSLGFRGEALASISSVSRLTLTSKPADQSEAWQAFCEGRDMQVQIQPAAHPQGTTVDVQDLFFNTPARRKFLRTEKTEFGHIDEVVRRIALAAPHVRIHLTHNGRKVRDYKPMRGQAAEQIDVDQALPRLKAIAGQGFAQDAVFLQHTFEQWQLHGWIAPAQACRHQGDVQYMYVNGRMMKDKLLNHAIRQAYDDSLNDDRQPTYVLYLTLPAREVDVNVHPAKHEVRFHQARQIHDFVLHSLRQAIASYKPLQDDAPSFTTTESNLNPQGPVTAANEAPAQQAYQPPPRHAYQQPHSDSAAAHSAIRQLVEQDAPAAAAYYQQLMTPAAQTSAPALTPGHSQWRRVGLLAQRYALMLQHSTQMTSDLALIDVSAVQVAVEQARLKQKLKQGLSGQPLLLPVQLELAEPLQPEQQQQLAVLGVQLKMLSTQRAVVMQVPTMLRQRDISQLLPKLIELLDATDLTEHQALHRWLAQQAELTQFSESQADYWLQESANLDIQANFLRALDWQSTLN</sequence>
<proteinExistence type="inferred from homology"/>
<dbReference type="GO" id="GO:0006298">
    <property type="term" value="P:mismatch repair"/>
    <property type="evidence" value="ECO:0007669"/>
    <property type="project" value="UniProtKB-UniRule"/>
</dbReference>
<name>A0A327X236_9GAMM</name>
<dbReference type="GO" id="GO:0005524">
    <property type="term" value="F:ATP binding"/>
    <property type="evidence" value="ECO:0007669"/>
    <property type="project" value="InterPro"/>
</dbReference>
<dbReference type="InterPro" id="IPR020568">
    <property type="entry name" value="Ribosomal_Su5_D2-typ_SF"/>
</dbReference>
<comment type="function">
    <text evidence="5">This protein is involved in the repair of mismatches in DNA. It is required for dam-dependent methyl-directed DNA mismatch repair. May act as a 'molecular matchmaker', a protein that promotes the formation of a stable complex between two or more DNA-binding proteins in an ATP-dependent manner without itself being part of a final effector complex.</text>
</comment>
<evidence type="ECO:0000256" key="4">
    <source>
        <dbReference type="ARBA" id="ARBA00023204"/>
    </source>
</evidence>
<dbReference type="InterPro" id="IPR014721">
    <property type="entry name" value="Ribsml_uS5_D2-typ_fold_subgr"/>
</dbReference>
<dbReference type="InterPro" id="IPR013507">
    <property type="entry name" value="DNA_mismatch_S5_2-like"/>
</dbReference>
<keyword evidence="4 5" id="KW-0234">DNA repair</keyword>
<dbReference type="InterPro" id="IPR042121">
    <property type="entry name" value="MutL_C_regsub"/>
</dbReference>
<keyword evidence="11" id="KW-1185">Reference proteome</keyword>
<dbReference type="Gene3D" id="3.30.1540.20">
    <property type="entry name" value="MutL, C-terminal domain, dimerisation subdomain"/>
    <property type="match status" value="1"/>
</dbReference>
<dbReference type="GO" id="GO:0032300">
    <property type="term" value="C:mismatch repair complex"/>
    <property type="evidence" value="ECO:0007669"/>
    <property type="project" value="InterPro"/>
</dbReference>
<evidence type="ECO:0000256" key="6">
    <source>
        <dbReference type="SAM" id="MobiDB-lite"/>
    </source>
</evidence>
<dbReference type="Proteomes" id="UP000287865">
    <property type="component" value="Unassembled WGS sequence"/>
</dbReference>
<dbReference type="CDD" id="cd03482">
    <property type="entry name" value="MutL_Trans_MutL"/>
    <property type="match status" value="1"/>
</dbReference>
<organism evidence="8 10">
    <name type="scientific">Aliidiomarina maris</name>
    <dbReference type="NCBI Taxonomy" id="531312"/>
    <lineage>
        <taxon>Bacteria</taxon>
        <taxon>Pseudomonadati</taxon>
        <taxon>Pseudomonadota</taxon>
        <taxon>Gammaproteobacteria</taxon>
        <taxon>Alteromonadales</taxon>
        <taxon>Idiomarinaceae</taxon>
        <taxon>Aliidiomarina</taxon>
    </lineage>
</organism>
<dbReference type="Gene3D" id="3.30.1370.100">
    <property type="entry name" value="MutL, C-terminal domain, regulatory subdomain"/>
    <property type="match status" value="1"/>
</dbReference>
<protein>
    <recommendedName>
        <fullName evidence="2 5">DNA mismatch repair protein MutL</fullName>
    </recommendedName>
</protein>
<reference evidence="8 10" key="2">
    <citation type="submission" date="2018-06" db="EMBL/GenBank/DDBJ databases">
        <title>Genomic Encyclopedia of Type Strains, Phase III (KMG-III): the genomes of soil and plant-associated and newly described type strains.</title>
        <authorList>
            <person name="Whitman W."/>
        </authorList>
    </citation>
    <scope>NUCLEOTIDE SEQUENCE [LARGE SCALE GENOMIC DNA]</scope>
    <source>
        <strain evidence="8 10">CGMCC 1.15366</strain>
    </source>
</reference>
<dbReference type="InterPro" id="IPR036890">
    <property type="entry name" value="HATPase_C_sf"/>
</dbReference>
<dbReference type="RefSeq" id="WP_111568800.1">
    <property type="nucleotide sequence ID" value="NZ_PIPK01000002.1"/>
</dbReference>
<dbReference type="PANTHER" id="PTHR10073">
    <property type="entry name" value="DNA MISMATCH REPAIR PROTEIN MLH, PMS, MUTL"/>
    <property type="match status" value="1"/>
</dbReference>
<dbReference type="EMBL" id="QLMD01000003">
    <property type="protein sequence ID" value="RAJ99194.1"/>
    <property type="molecule type" value="Genomic_DNA"/>
</dbReference>
<dbReference type="SUPFAM" id="SSF55874">
    <property type="entry name" value="ATPase domain of HSP90 chaperone/DNA topoisomerase II/histidine kinase"/>
    <property type="match status" value="1"/>
</dbReference>